<evidence type="ECO:0000313" key="4">
    <source>
        <dbReference type="Proteomes" id="UP000520767"/>
    </source>
</evidence>
<dbReference type="Pfam" id="PF11203">
    <property type="entry name" value="EccE"/>
    <property type="match status" value="1"/>
</dbReference>
<feature type="compositionally biased region" description="Low complexity" evidence="1">
    <location>
        <begin position="17"/>
        <end position="32"/>
    </location>
</feature>
<comment type="caution">
    <text evidence="3">The sequence shown here is derived from an EMBL/GenBank/DDBJ whole genome shotgun (WGS) entry which is preliminary data.</text>
</comment>
<reference evidence="3 4" key="1">
    <citation type="submission" date="2020-08" db="EMBL/GenBank/DDBJ databases">
        <title>Genomic Encyclopedia of Type Strains, Phase III (KMG-III): the genomes of soil and plant-associated and newly described type strains.</title>
        <authorList>
            <person name="Whitman W."/>
        </authorList>
    </citation>
    <scope>NUCLEOTIDE SEQUENCE [LARGE SCALE GENOMIC DNA]</scope>
    <source>
        <strain evidence="3 4">CECT 8960</strain>
    </source>
</reference>
<dbReference type="AlphaFoldDB" id="A0A7W7Q3L2"/>
<evidence type="ECO:0000259" key="2">
    <source>
        <dbReference type="Pfam" id="PF11203"/>
    </source>
</evidence>
<evidence type="ECO:0000256" key="1">
    <source>
        <dbReference type="SAM" id="MobiDB-lite"/>
    </source>
</evidence>
<proteinExistence type="predicted"/>
<sequence>MDAPIRNTGSAALTGGQAQARSASAAPASVAAPRRFADARGTAVPAAAGRQLPQLLSEADLRTRPLLLTPPPRPAAPAPLARTAEPPKHTWSRQVREYVRGLSPLQVICWQVAAIAVVLTVRQPWPVLVGTSAAAAALLALTSVRAGGRWLYELTGLGAAFATRARRKDLPDTGGTPGMTLALLHMLLPGSTLRSVETSQGQAMAISHQGGLTAQVKPQALTPELVNVLPMPGALLPTVADNAGRHHLFGVQLVLHVGLRQDKPRRLLVAVHTARTVDSPADAELTLALRNALRRVRRALDRAGLHTEPLAEEQALSAIAGLAHVTGGRNEVREDWKFWRTGSVSQATFALTGWAALTDAHARQLVSRLLVGVPGVATTITLGAVDDGALRKLRSRTQRRGDPLAGAAVRLAATTEAAVEAAVKTITDRLAPSGVRLARLDGAHVHGVAASLPIGVFQQ</sequence>
<accession>A0A7W7Q3L2</accession>
<protein>
    <recommendedName>
        <fullName evidence="2">Type VII secretion system protein EccE domain-containing protein</fullName>
    </recommendedName>
</protein>
<feature type="compositionally biased region" description="Pro residues" evidence="1">
    <location>
        <begin position="68"/>
        <end position="77"/>
    </location>
</feature>
<dbReference type="Proteomes" id="UP000520767">
    <property type="component" value="Unassembled WGS sequence"/>
</dbReference>
<feature type="region of interest" description="Disordered" evidence="1">
    <location>
        <begin position="1"/>
        <end position="32"/>
    </location>
</feature>
<name>A0A7W7Q3L2_9PSEU</name>
<feature type="region of interest" description="Disordered" evidence="1">
    <location>
        <begin position="65"/>
        <end position="91"/>
    </location>
</feature>
<organism evidence="3 4">
    <name type="scientific">Actinophytocola algeriensis</name>
    <dbReference type="NCBI Taxonomy" id="1768010"/>
    <lineage>
        <taxon>Bacteria</taxon>
        <taxon>Bacillati</taxon>
        <taxon>Actinomycetota</taxon>
        <taxon>Actinomycetes</taxon>
        <taxon>Pseudonocardiales</taxon>
        <taxon>Pseudonocardiaceae</taxon>
    </lineage>
</organism>
<keyword evidence="4" id="KW-1185">Reference proteome</keyword>
<dbReference type="InterPro" id="IPR050051">
    <property type="entry name" value="EccE_dom"/>
</dbReference>
<dbReference type="RefSeq" id="WP_184810650.1">
    <property type="nucleotide sequence ID" value="NZ_JACHJQ010000003.1"/>
</dbReference>
<evidence type="ECO:0000313" key="3">
    <source>
        <dbReference type="EMBL" id="MBB4906437.1"/>
    </source>
</evidence>
<gene>
    <name evidence="3" type="ORF">FHR82_002657</name>
</gene>
<dbReference type="EMBL" id="JACHJQ010000003">
    <property type="protein sequence ID" value="MBB4906437.1"/>
    <property type="molecule type" value="Genomic_DNA"/>
</dbReference>
<feature type="domain" description="Type VII secretion system protein EccE" evidence="2">
    <location>
        <begin position="284"/>
        <end position="350"/>
    </location>
</feature>